<sequence>MSLNGDLVTASTTGELLLRLRFGCFLQGKKVSIVLEIGATGLFITQRAQEVIEVDVGRHFRAVHTPAVEESFALVRVLCIRKWIDIVNE</sequence>
<proteinExistence type="predicted"/>
<accession>A0A645GDG9</accession>
<organism evidence="1">
    <name type="scientific">bioreactor metagenome</name>
    <dbReference type="NCBI Taxonomy" id="1076179"/>
    <lineage>
        <taxon>unclassified sequences</taxon>
        <taxon>metagenomes</taxon>
        <taxon>ecological metagenomes</taxon>
    </lineage>
</organism>
<dbReference type="EMBL" id="VSSQ01070213">
    <property type="protein sequence ID" value="MPN22064.1"/>
    <property type="molecule type" value="Genomic_DNA"/>
</dbReference>
<protein>
    <submittedName>
        <fullName evidence="1">Uncharacterized protein</fullName>
    </submittedName>
</protein>
<comment type="caution">
    <text evidence="1">The sequence shown here is derived from an EMBL/GenBank/DDBJ whole genome shotgun (WGS) entry which is preliminary data.</text>
</comment>
<name>A0A645GDG9_9ZZZZ</name>
<dbReference type="AlphaFoldDB" id="A0A645GDG9"/>
<evidence type="ECO:0000313" key="1">
    <source>
        <dbReference type="EMBL" id="MPN22064.1"/>
    </source>
</evidence>
<gene>
    <name evidence="1" type="ORF">SDC9_169447</name>
</gene>
<reference evidence="1" key="1">
    <citation type="submission" date="2019-08" db="EMBL/GenBank/DDBJ databases">
        <authorList>
            <person name="Kucharzyk K."/>
            <person name="Murdoch R.W."/>
            <person name="Higgins S."/>
            <person name="Loffler F."/>
        </authorList>
    </citation>
    <scope>NUCLEOTIDE SEQUENCE</scope>
</reference>